<dbReference type="GeneID" id="18908986"/>
<proteinExistence type="predicted"/>
<dbReference type="AlphaFoldDB" id="K5WI26"/>
<dbReference type="Proteomes" id="UP000008370">
    <property type="component" value="Unassembled WGS sequence"/>
</dbReference>
<dbReference type="EMBL" id="JH930480">
    <property type="protein sequence ID" value="EKM49862.1"/>
    <property type="molecule type" value="Genomic_DNA"/>
</dbReference>
<dbReference type="InterPro" id="IPR011009">
    <property type="entry name" value="Kinase-like_dom_sf"/>
</dbReference>
<sequence length="383" mass="43999">MTDAAAAAEARIAARLKRIGEEGSQLLRHEARWRDKQPFLASRGYSLRPRFHPGWRPSWELHPGSDPRNFEDHWQLPLWTNIIDATRDSDGRLVCIKRVRTAGSEIQIARYLSTQPLRNDSHNHCIPILDSFQDDHDPNISYIIMPHMRPMSDPPFELVNDVLDFAEQVLEGLVFMHGHDIAHRDAAETNILMDADSMYPQGYHPVQRKRLPVPNWSSDAPHYSRASAPRPVRYYFADFGLSTHLAPGAPRLVTGGLGAERDVPELSDMIPYDPFKLDIFVLGNVFKSQIHDKYFRVEFLGPLIAAMMQRNPAARPTAQEALQRWRHIRTRVSVIQRASRLRGRDETLVYTILFDILSFIKVVYVVAKKFTGWSLSWLSMIFT</sequence>
<keyword evidence="9" id="KW-1185">Reference proteome</keyword>
<evidence type="ECO:0000256" key="5">
    <source>
        <dbReference type="ARBA" id="ARBA00022777"/>
    </source>
</evidence>
<dbReference type="KEGG" id="pco:PHACADRAFT_154493"/>
<dbReference type="SUPFAM" id="SSF56112">
    <property type="entry name" value="Protein kinase-like (PK-like)"/>
    <property type="match status" value="1"/>
</dbReference>
<keyword evidence="3" id="KW-0808">Transferase</keyword>
<protein>
    <recommendedName>
        <fullName evidence="1">non-specific serine/threonine protein kinase</fullName>
        <ecNumber evidence="1">2.7.11.1</ecNumber>
    </recommendedName>
</protein>
<accession>K5WI26</accession>
<evidence type="ECO:0000313" key="8">
    <source>
        <dbReference type="EMBL" id="EKM49862.1"/>
    </source>
</evidence>
<organism evidence="8 9">
    <name type="scientific">Phanerochaete carnosa (strain HHB-10118-sp)</name>
    <name type="common">White-rot fungus</name>
    <name type="synonym">Peniophora carnosa</name>
    <dbReference type="NCBI Taxonomy" id="650164"/>
    <lineage>
        <taxon>Eukaryota</taxon>
        <taxon>Fungi</taxon>
        <taxon>Dikarya</taxon>
        <taxon>Basidiomycota</taxon>
        <taxon>Agaricomycotina</taxon>
        <taxon>Agaricomycetes</taxon>
        <taxon>Polyporales</taxon>
        <taxon>Phanerochaetaceae</taxon>
        <taxon>Phanerochaete</taxon>
    </lineage>
</organism>
<keyword evidence="5" id="KW-0418">Kinase</keyword>
<keyword evidence="2" id="KW-0723">Serine/threonine-protein kinase</keyword>
<dbReference type="HOGENOM" id="CLU_044121_2_1_1"/>
<evidence type="ECO:0000259" key="7">
    <source>
        <dbReference type="PROSITE" id="PS50011"/>
    </source>
</evidence>
<name>K5WI26_PHACS</name>
<dbReference type="GO" id="GO:0044773">
    <property type="term" value="P:mitotic DNA damage checkpoint signaling"/>
    <property type="evidence" value="ECO:0007669"/>
    <property type="project" value="TreeGrafter"/>
</dbReference>
<dbReference type="PROSITE" id="PS50011">
    <property type="entry name" value="PROTEIN_KINASE_DOM"/>
    <property type="match status" value="1"/>
</dbReference>
<evidence type="ECO:0000313" key="9">
    <source>
        <dbReference type="Proteomes" id="UP000008370"/>
    </source>
</evidence>
<dbReference type="PANTHER" id="PTHR44167:SF23">
    <property type="entry name" value="CDC7 KINASE, ISOFORM A-RELATED"/>
    <property type="match status" value="1"/>
</dbReference>
<dbReference type="GO" id="GO:0005524">
    <property type="term" value="F:ATP binding"/>
    <property type="evidence" value="ECO:0007669"/>
    <property type="project" value="UniProtKB-KW"/>
</dbReference>
<evidence type="ECO:0000256" key="1">
    <source>
        <dbReference type="ARBA" id="ARBA00012513"/>
    </source>
</evidence>
<dbReference type="PANTHER" id="PTHR44167">
    <property type="entry name" value="OVARIAN-SPECIFIC SERINE/THREONINE-PROTEIN KINASE LOK-RELATED"/>
    <property type="match status" value="1"/>
</dbReference>
<dbReference type="GO" id="GO:0005634">
    <property type="term" value="C:nucleus"/>
    <property type="evidence" value="ECO:0007669"/>
    <property type="project" value="TreeGrafter"/>
</dbReference>
<dbReference type="Gene3D" id="1.10.510.10">
    <property type="entry name" value="Transferase(Phosphotransferase) domain 1"/>
    <property type="match status" value="1"/>
</dbReference>
<dbReference type="STRING" id="650164.K5WI26"/>
<dbReference type="OrthoDB" id="5987198at2759"/>
<dbReference type="InterPro" id="IPR000719">
    <property type="entry name" value="Prot_kinase_dom"/>
</dbReference>
<keyword evidence="4" id="KW-0547">Nucleotide-binding</keyword>
<dbReference type="EC" id="2.7.11.1" evidence="1"/>
<evidence type="ECO:0000256" key="6">
    <source>
        <dbReference type="ARBA" id="ARBA00022840"/>
    </source>
</evidence>
<evidence type="ECO:0000256" key="2">
    <source>
        <dbReference type="ARBA" id="ARBA00022527"/>
    </source>
</evidence>
<evidence type="ECO:0000256" key="3">
    <source>
        <dbReference type="ARBA" id="ARBA00022679"/>
    </source>
</evidence>
<evidence type="ECO:0000256" key="4">
    <source>
        <dbReference type="ARBA" id="ARBA00022741"/>
    </source>
</evidence>
<dbReference type="GO" id="GO:0004674">
    <property type="term" value="F:protein serine/threonine kinase activity"/>
    <property type="evidence" value="ECO:0007669"/>
    <property type="project" value="UniProtKB-KW"/>
</dbReference>
<gene>
    <name evidence="8" type="ORF">PHACADRAFT_154493</name>
</gene>
<dbReference type="InParanoid" id="K5WI26"/>
<reference evidence="8 9" key="1">
    <citation type="journal article" date="2012" name="BMC Genomics">
        <title>Comparative genomics of the white-rot fungi, Phanerochaete carnosa and P. chrysosporium, to elucidate the genetic basis of the distinct wood types they colonize.</title>
        <authorList>
            <person name="Suzuki H."/>
            <person name="MacDonald J."/>
            <person name="Syed K."/>
            <person name="Salamov A."/>
            <person name="Hori C."/>
            <person name="Aerts A."/>
            <person name="Henrissat B."/>
            <person name="Wiebenga A."/>
            <person name="vanKuyk P.A."/>
            <person name="Barry K."/>
            <person name="Lindquist E."/>
            <person name="LaButti K."/>
            <person name="Lapidus A."/>
            <person name="Lucas S."/>
            <person name="Coutinho P."/>
            <person name="Gong Y."/>
            <person name="Samejima M."/>
            <person name="Mahadevan R."/>
            <person name="Abou-Zaid M."/>
            <person name="de Vries R.P."/>
            <person name="Igarashi K."/>
            <person name="Yadav J.S."/>
            <person name="Grigoriev I.V."/>
            <person name="Master E.R."/>
        </authorList>
    </citation>
    <scope>NUCLEOTIDE SEQUENCE [LARGE SCALE GENOMIC DNA]</scope>
    <source>
        <strain evidence="8 9">HHB-10118-sp</strain>
    </source>
</reference>
<dbReference type="SMART" id="SM00220">
    <property type="entry name" value="S_TKc"/>
    <property type="match status" value="1"/>
</dbReference>
<keyword evidence="6" id="KW-0067">ATP-binding</keyword>
<feature type="domain" description="Protein kinase" evidence="7">
    <location>
        <begin position="55"/>
        <end position="330"/>
    </location>
</feature>
<dbReference type="RefSeq" id="XP_007401912.1">
    <property type="nucleotide sequence ID" value="XM_007401850.1"/>
</dbReference>